<dbReference type="RefSeq" id="WP_082914749.1">
    <property type="nucleotide sequence ID" value="NZ_LWQT01000044.1"/>
</dbReference>
<feature type="domain" description="PepSY" evidence="2">
    <location>
        <begin position="37"/>
        <end position="89"/>
    </location>
</feature>
<organism evidence="3 4">
    <name type="scientific">Paramagnetospirillum marisnigri</name>
    <dbReference type="NCBI Taxonomy" id="1285242"/>
    <lineage>
        <taxon>Bacteria</taxon>
        <taxon>Pseudomonadati</taxon>
        <taxon>Pseudomonadota</taxon>
        <taxon>Alphaproteobacteria</taxon>
        <taxon>Rhodospirillales</taxon>
        <taxon>Magnetospirillaceae</taxon>
        <taxon>Paramagnetospirillum</taxon>
    </lineage>
</organism>
<dbReference type="OrthoDB" id="7856745at2"/>
<dbReference type="Gene3D" id="3.10.450.40">
    <property type="match status" value="1"/>
</dbReference>
<reference evidence="3 4" key="1">
    <citation type="submission" date="2016-04" db="EMBL/GenBank/DDBJ databases">
        <title>Draft genome sequence of freshwater magnetotactic bacteria Magnetospirillum marisnigri SP-1 and Magnetospirillum moscoviense BB-1.</title>
        <authorList>
            <person name="Koziaeva V."/>
            <person name="Dziuba M.V."/>
            <person name="Ivanov T.M."/>
            <person name="Kuznetsov B."/>
            <person name="Grouzdev D.S."/>
        </authorList>
    </citation>
    <scope>NUCLEOTIDE SEQUENCE [LARGE SCALE GENOMIC DNA]</scope>
    <source>
        <strain evidence="3 4">SP-1</strain>
    </source>
</reference>
<evidence type="ECO:0000259" key="2">
    <source>
        <dbReference type="Pfam" id="PF03413"/>
    </source>
</evidence>
<sequence>MRRFLSGMVLALLLLASPARAGDHDDARRAVLAGEILPLTTILDRVNADYPGELIEAELERKHGRMVYEIKQMTRDGKLMKLYYDARDGSRISAKEKP</sequence>
<keyword evidence="4" id="KW-1185">Reference proteome</keyword>
<dbReference type="Pfam" id="PF03413">
    <property type="entry name" value="PepSY"/>
    <property type="match status" value="1"/>
</dbReference>
<evidence type="ECO:0000313" key="3">
    <source>
        <dbReference type="EMBL" id="OAN52237.1"/>
    </source>
</evidence>
<comment type="caution">
    <text evidence="3">The sequence shown here is derived from an EMBL/GenBank/DDBJ whole genome shotgun (WGS) entry which is preliminary data.</text>
</comment>
<feature type="signal peptide" evidence="1">
    <location>
        <begin position="1"/>
        <end position="21"/>
    </location>
</feature>
<dbReference type="EMBL" id="LWQT01000044">
    <property type="protein sequence ID" value="OAN52237.1"/>
    <property type="molecule type" value="Genomic_DNA"/>
</dbReference>
<feature type="chain" id="PRO_5008092274" description="PepSY domain-containing protein" evidence="1">
    <location>
        <begin position="22"/>
        <end position="98"/>
    </location>
</feature>
<evidence type="ECO:0000313" key="4">
    <source>
        <dbReference type="Proteomes" id="UP000078428"/>
    </source>
</evidence>
<accession>A0A178MTU1</accession>
<dbReference type="Proteomes" id="UP000078428">
    <property type="component" value="Unassembled WGS sequence"/>
</dbReference>
<dbReference type="STRING" id="1285242.A6A04_00640"/>
<protein>
    <recommendedName>
        <fullName evidence="2">PepSY domain-containing protein</fullName>
    </recommendedName>
</protein>
<keyword evidence="1" id="KW-0732">Signal</keyword>
<evidence type="ECO:0000256" key="1">
    <source>
        <dbReference type="SAM" id="SignalP"/>
    </source>
</evidence>
<dbReference type="AlphaFoldDB" id="A0A178MTU1"/>
<gene>
    <name evidence="3" type="ORF">A6A04_00640</name>
</gene>
<dbReference type="InterPro" id="IPR025711">
    <property type="entry name" value="PepSY"/>
</dbReference>
<name>A0A178MTU1_9PROT</name>
<proteinExistence type="predicted"/>